<organism evidence="7 8">
    <name type="scientific">Mycetocola tolaasinivorans</name>
    <dbReference type="NCBI Taxonomy" id="76635"/>
    <lineage>
        <taxon>Bacteria</taxon>
        <taxon>Bacillati</taxon>
        <taxon>Actinomycetota</taxon>
        <taxon>Actinomycetes</taxon>
        <taxon>Micrococcales</taxon>
        <taxon>Microbacteriaceae</taxon>
        <taxon>Mycetocola</taxon>
    </lineage>
</organism>
<dbReference type="AlphaFoldDB" id="A0A3L7A6H2"/>
<evidence type="ECO:0000259" key="5">
    <source>
        <dbReference type="Pfam" id="PF07726"/>
    </source>
</evidence>
<dbReference type="PIRSF" id="PIRSF002849">
    <property type="entry name" value="AAA_ATPase_chaperone_MoxR_prd"/>
    <property type="match status" value="1"/>
</dbReference>
<dbReference type="Proteomes" id="UP000272503">
    <property type="component" value="Unassembled WGS sequence"/>
</dbReference>
<dbReference type="SUPFAM" id="SSF52540">
    <property type="entry name" value="P-loop containing nucleoside triphosphate hydrolases"/>
    <property type="match status" value="1"/>
</dbReference>
<evidence type="ECO:0000313" key="7">
    <source>
        <dbReference type="EMBL" id="RLP75909.1"/>
    </source>
</evidence>
<dbReference type="CDD" id="cd00009">
    <property type="entry name" value="AAA"/>
    <property type="match status" value="1"/>
</dbReference>
<evidence type="ECO:0000256" key="1">
    <source>
        <dbReference type="ARBA" id="ARBA00022741"/>
    </source>
</evidence>
<evidence type="ECO:0000256" key="3">
    <source>
        <dbReference type="ARBA" id="ARBA00061607"/>
    </source>
</evidence>
<dbReference type="EMBL" id="RCUX01000005">
    <property type="protein sequence ID" value="RLP75909.1"/>
    <property type="molecule type" value="Genomic_DNA"/>
</dbReference>
<dbReference type="GO" id="GO:0005524">
    <property type="term" value="F:ATP binding"/>
    <property type="evidence" value="ECO:0007669"/>
    <property type="project" value="UniProtKB-KW"/>
</dbReference>
<dbReference type="InterPro" id="IPR050764">
    <property type="entry name" value="CbbQ/NirQ/NorQ/GpvN"/>
</dbReference>
<dbReference type="FunFam" id="3.40.50.300:FF:000640">
    <property type="entry name" value="MoxR family ATPase"/>
    <property type="match status" value="1"/>
</dbReference>
<comment type="similarity">
    <text evidence="3">Belongs to the MoxR family.</text>
</comment>
<feature type="domain" description="ChlI/MoxR AAA lid" evidence="6">
    <location>
        <begin position="261"/>
        <end position="317"/>
    </location>
</feature>
<dbReference type="GO" id="GO:0016887">
    <property type="term" value="F:ATP hydrolysis activity"/>
    <property type="evidence" value="ECO:0007669"/>
    <property type="project" value="InterPro"/>
</dbReference>
<dbReference type="PANTHER" id="PTHR42759">
    <property type="entry name" value="MOXR FAMILY PROTEIN"/>
    <property type="match status" value="1"/>
</dbReference>
<dbReference type="PANTHER" id="PTHR42759:SF5">
    <property type="entry name" value="METHANOL DEHYDROGENASE REGULATOR"/>
    <property type="match status" value="1"/>
</dbReference>
<feature type="compositionally biased region" description="Low complexity" evidence="4">
    <location>
        <begin position="1"/>
        <end position="20"/>
    </location>
</feature>
<dbReference type="InterPro" id="IPR041628">
    <property type="entry name" value="ChlI/MoxR_AAA_lid"/>
</dbReference>
<feature type="domain" description="ATPase AAA-3" evidence="5">
    <location>
        <begin position="68"/>
        <end position="198"/>
    </location>
</feature>
<name>A0A3L7A6H2_9MICO</name>
<feature type="region of interest" description="Disordered" evidence="4">
    <location>
        <begin position="1"/>
        <end position="30"/>
    </location>
</feature>
<dbReference type="Gene3D" id="3.40.50.300">
    <property type="entry name" value="P-loop containing nucleotide triphosphate hydrolases"/>
    <property type="match status" value="1"/>
</dbReference>
<comment type="caution">
    <text evidence="7">The sequence shown here is derived from an EMBL/GenBank/DDBJ whole genome shotgun (WGS) entry which is preliminary data.</text>
</comment>
<evidence type="ECO:0000256" key="4">
    <source>
        <dbReference type="SAM" id="MobiDB-lite"/>
    </source>
</evidence>
<dbReference type="OrthoDB" id="9808397at2"/>
<dbReference type="InterPro" id="IPR027417">
    <property type="entry name" value="P-loop_NTPase"/>
</dbReference>
<dbReference type="InterPro" id="IPR011703">
    <property type="entry name" value="ATPase_AAA-3"/>
</dbReference>
<keyword evidence="2" id="KW-0067">ATP-binding</keyword>
<keyword evidence="8" id="KW-1185">Reference proteome</keyword>
<dbReference type="Pfam" id="PF07726">
    <property type="entry name" value="AAA_3"/>
    <property type="match status" value="1"/>
</dbReference>
<evidence type="ECO:0000259" key="6">
    <source>
        <dbReference type="Pfam" id="PF17863"/>
    </source>
</evidence>
<evidence type="ECO:0000313" key="8">
    <source>
        <dbReference type="Proteomes" id="UP000272503"/>
    </source>
</evidence>
<reference evidence="7 8" key="1">
    <citation type="submission" date="2018-10" db="EMBL/GenBank/DDBJ databases">
        <authorList>
            <person name="Li J."/>
        </authorList>
    </citation>
    <scope>NUCLEOTIDE SEQUENCE [LARGE SCALE GENOMIC DNA]</scope>
    <source>
        <strain evidence="7 8">IF 016277</strain>
    </source>
</reference>
<protein>
    <submittedName>
        <fullName evidence="7">AAA family ATPase</fullName>
    </submittedName>
</protein>
<accession>A0A3L7A6H2</accession>
<gene>
    <name evidence="7" type="ORF">D9V32_07010</name>
</gene>
<dbReference type="Pfam" id="PF17863">
    <property type="entry name" value="AAA_lid_2"/>
    <property type="match status" value="1"/>
</dbReference>
<evidence type="ECO:0000256" key="2">
    <source>
        <dbReference type="ARBA" id="ARBA00022840"/>
    </source>
</evidence>
<proteinExistence type="inferred from homology"/>
<dbReference type="Gene3D" id="1.10.8.80">
    <property type="entry name" value="Magnesium chelatase subunit I, C-Terminal domain"/>
    <property type="match status" value="1"/>
</dbReference>
<keyword evidence="1" id="KW-0547">Nucleotide-binding</keyword>
<dbReference type="RefSeq" id="WP_121648194.1">
    <property type="nucleotide sequence ID" value="NZ_RCUX01000005.1"/>
</dbReference>
<sequence length="351" mass="37564">MSIPHAAEQPAAQPAQSAAPAPAPALTERDSRGFREVAERILASVETVIDGKPEAARLALIALLAEGHVLIEDVPGVGKTALARALAASVDCTVGRIQFTPDLLPADITGVSIYDAAHGEFEFKPGAVFAHILIADEINRASPKTQSALLEAMAERQVTSDGETHPLPHPFTVIATQNPLDMEGTYVLPEAQRDRFMLRISMGYPDAEAEIKMLRQRDTGNPLDGMVHAVTRAELVELIRWAQRVYVSPLVEQYTVALIGATRTHPDLRLGASPRATLQLIRAAKARAALDGRDFVLPDDISELVLPVLAHRVIPARRSAGDHDVHSGSGIGEILGSILRETPVPHSGQGG</sequence>